<feature type="compositionally biased region" description="Acidic residues" evidence="4">
    <location>
        <begin position="455"/>
        <end position="471"/>
    </location>
</feature>
<dbReference type="PANTHER" id="PTHR32347">
    <property type="entry name" value="EFFLUX SYSTEM COMPONENT YKNX-RELATED"/>
    <property type="match status" value="1"/>
</dbReference>
<feature type="region of interest" description="Disordered" evidence="4">
    <location>
        <begin position="453"/>
        <end position="478"/>
    </location>
</feature>
<gene>
    <name evidence="9" type="ORF">OCV57_05540</name>
</gene>
<evidence type="ECO:0000259" key="6">
    <source>
        <dbReference type="Pfam" id="PF25967"/>
    </source>
</evidence>
<evidence type="ECO:0000259" key="7">
    <source>
        <dbReference type="Pfam" id="PF25984"/>
    </source>
</evidence>
<dbReference type="Gene3D" id="2.40.420.20">
    <property type="match status" value="1"/>
</dbReference>
<comment type="subcellular location">
    <subcellularLocation>
        <location evidence="1">Cell envelope</location>
    </subcellularLocation>
</comment>
<organism evidence="9 10">
    <name type="scientific">Hominimerdicola aceti</name>
    <dbReference type="NCBI Taxonomy" id="2981726"/>
    <lineage>
        <taxon>Bacteria</taxon>
        <taxon>Bacillati</taxon>
        <taxon>Bacillota</taxon>
        <taxon>Clostridia</taxon>
        <taxon>Eubacteriales</taxon>
        <taxon>Oscillospiraceae</taxon>
        <taxon>Hominimerdicola</taxon>
    </lineage>
</organism>
<keyword evidence="5" id="KW-0472">Membrane</keyword>
<protein>
    <submittedName>
        <fullName evidence="9">Efflux RND transporter periplasmic adaptor subunit</fullName>
    </submittedName>
</protein>
<dbReference type="InterPro" id="IPR050465">
    <property type="entry name" value="UPF0194_transport"/>
</dbReference>
<evidence type="ECO:0000256" key="1">
    <source>
        <dbReference type="ARBA" id="ARBA00004196"/>
    </source>
</evidence>
<proteinExistence type="predicted"/>
<dbReference type="Pfam" id="PF25984">
    <property type="entry name" value="BSH_YknX"/>
    <property type="match status" value="1"/>
</dbReference>
<dbReference type="InterPro" id="IPR058636">
    <property type="entry name" value="Beta-barrel_YknX"/>
</dbReference>
<dbReference type="SUPFAM" id="SSF111369">
    <property type="entry name" value="HlyD-like secretion proteins"/>
    <property type="match status" value="1"/>
</dbReference>
<feature type="coiled-coil region" evidence="3">
    <location>
        <begin position="105"/>
        <end position="146"/>
    </location>
</feature>
<dbReference type="InterPro" id="IPR058639">
    <property type="entry name" value="BSH_YknX-like"/>
</dbReference>
<feature type="domain" description="Multidrug resistance protein MdtA-like C-terminal permuted SH3" evidence="6">
    <location>
        <begin position="335"/>
        <end position="375"/>
    </location>
</feature>
<dbReference type="Gene3D" id="2.40.50.100">
    <property type="match status" value="1"/>
</dbReference>
<dbReference type="Gene3D" id="1.10.287.470">
    <property type="entry name" value="Helix hairpin bin"/>
    <property type="match status" value="1"/>
</dbReference>
<dbReference type="Proteomes" id="UP001208131">
    <property type="component" value="Unassembled WGS sequence"/>
</dbReference>
<feature type="domain" description="YknX-like barrel-sandwich hybrid" evidence="7">
    <location>
        <begin position="82"/>
        <end position="207"/>
    </location>
</feature>
<name>A0AAE3IGW4_9FIRM</name>
<accession>A0AAE3IGW4</accession>
<feature type="domain" description="YknX-like beta-barrel" evidence="8">
    <location>
        <begin position="223"/>
        <end position="309"/>
    </location>
</feature>
<dbReference type="PANTHER" id="PTHR32347:SF14">
    <property type="entry name" value="EFFLUX SYSTEM COMPONENT YKNX-RELATED"/>
    <property type="match status" value="1"/>
</dbReference>
<evidence type="ECO:0000256" key="2">
    <source>
        <dbReference type="ARBA" id="ARBA00023054"/>
    </source>
</evidence>
<keyword evidence="5" id="KW-0812">Transmembrane</keyword>
<dbReference type="Gene3D" id="2.40.30.170">
    <property type="match status" value="1"/>
</dbReference>
<comment type="caution">
    <text evidence="9">The sequence shown here is derived from an EMBL/GenBank/DDBJ whole genome shotgun (WGS) entry which is preliminary data.</text>
</comment>
<dbReference type="EMBL" id="JAOQJZ010000004">
    <property type="protein sequence ID" value="MCU6705384.1"/>
    <property type="molecule type" value="Genomic_DNA"/>
</dbReference>
<evidence type="ECO:0000256" key="3">
    <source>
        <dbReference type="SAM" id="Coils"/>
    </source>
</evidence>
<dbReference type="InterPro" id="IPR058627">
    <property type="entry name" value="MdtA-like_C"/>
</dbReference>
<dbReference type="Pfam" id="PF25967">
    <property type="entry name" value="RND-MFP_C"/>
    <property type="match status" value="1"/>
</dbReference>
<evidence type="ECO:0000256" key="4">
    <source>
        <dbReference type="SAM" id="MobiDB-lite"/>
    </source>
</evidence>
<dbReference type="RefSeq" id="WP_046440585.1">
    <property type="nucleotide sequence ID" value="NZ_JAOQJZ010000004.1"/>
</dbReference>
<keyword evidence="2 3" id="KW-0175">Coiled coil</keyword>
<evidence type="ECO:0000256" key="5">
    <source>
        <dbReference type="SAM" id="Phobius"/>
    </source>
</evidence>
<dbReference type="Pfam" id="PF25990">
    <property type="entry name" value="Beta-barrel_YknX"/>
    <property type="match status" value="1"/>
</dbReference>
<dbReference type="GO" id="GO:0030313">
    <property type="term" value="C:cell envelope"/>
    <property type="evidence" value="ECO:0007669"/>
    <property type="project" value="UniProtKB-SubCell"/>
</dbReference>
<evidence type="ECO:0000313" key="9">
    <source>
        <dbReference type="EMBL" id="MCU6705384.1"/>
    </source>
</evidence>
<dbReference type="AlphaFoldDB" id="A0AAE3IGW4"/>
<keyword evidence="5" id="KW-1133">Transmembrane helix</keyword>
<evidence type="ECO:0000259" key="8">
    <source>
        <dbReference type="Pfam" id="PF25990"/>
    </source>
</evidence>
<reference evidence="9 10" key="1">
    <citation type="journal article" date="2021" name="ISME Commun">
        <title>Automated analysis of genomic sequences facilitates high-throughput and comprehensive description of bacteria.</title>
        <authorList>
            <person name="Hitch T.C.A."/>
        </authorList>
    </citation>
    <scope>NUCLEOTIDE SEQUENCE [LARGE SCALE GENOMIC DNA]</scope>
    <source>
        <strain evidence="9 10">Sanger_31</strain>
    </source>
</reference>
<feature type="region of interest" description="Disordered" evidence="4">
    <location>
        <begin position="391"/>
        <end position="441"/>
    </location>
</feature>
<feature type="compositionally biased region" description="Acidic residues" evidence="4">
    <location>
        <begin position="404"/>
        <end position="441"/>
    </location>
</feature>
<keyword evidence="10" id="KW-1185">Reference proteome</keyword>
<feature type="transmembrane region" description="Helical" evidence="5">
    <location>
        <begin position="7"/>
        <end position="28"/>
    </location>
</feature>
<evidence type="ECO:0000313" key="10">
    <source>
        <dbReference type="Proteomes" id="UP001208131"/>
    </source>
</evidence>
<sequence>MTTKKRICTVIIVLVIVCTVCVGGFFVWKKTGKGGSKSSQKVYVQKVSSLNTASDFKLSNRSFLGVVEAQESVDVKYDSSKTVAEILVKNGDSVKKGDKLLTYDVEAINLQLEQAKLEVERLQNEIASNKSQIAELEKEKKNADQDAAVSYTTQILSLQSDNAKNEYDIKAKNVEIKKLEASTKNAYVTASIDGTVKNVKTVDKLQQDGGDVIMQITEEGDYRIKGRFNEQNSKDIMQGASVIVKSRLDDSTWKGEITSVDTSPQKNSGDDIYSFGSSDEMSQSSNYAFYVKPENFDGLMLGQHVLIEIDNGQDTSINKTGIWLYSDFICKDGKKNYVWAKDKDGKIEKRYVEIGQKDEDNGDCEIKSGLEKGDYIAYPDKSIEEGMTATTNEADVSVPPNDLGTDDNSDGDTEGGDEDIAFDGSDEDGMAIDEDMLASMTDEEIEEYFNKLYGEEENAENADGENADAADADAAFAE</sequence>